<dbReference type="EMBL" id="JAPFCC010000001">
    <property type="protein sequence ID" value="MCW7552398.1"/>
    <property type="molecule type" value="Genomic_DNA"/>
</dbReference>
<accession>A0ABT3MSR5</accession>
<protein>
    <submittedName>
        <fullName evidence="2">Uncharacterized protein</fullName>
    </submittedName>
</protein>
<feature type="compositionally biased region" description="Gly residues" evidence="1">
    <location>
        <begin position="128"/>
        <end position="137"/>
    </location>
</feature>
<name>A0ABT3MSR5_9GAMM</name>
<evidence type="ECO:0000313" key="2">
    <source>
        <dbReference type="EMBL" id="MCW7552398.1"/>
    </source>
</evidence>
<evidence type="ECO:0000313" key="3">
    <source>
        <dbReference type="Proteomes" id="UP001209854"/>
    </source>
</evidence>
<sequence>MWHLCDQKNSIYCLRHPVLPDGEINEATSHTFPEFHEIKVDQDAANEKENVVITFNGGSLNHLTIGCGVKVQSLKQPVGVGVSRIRKCTGSKNSNTETSQKNTVSQRRGYGTSGSGNRGLYPISEAGGSSGTGGSSGAGDDDDDDKKPFTSPFVIHKGHYDESPKNKHSRLRKTRDSVRFMRTGKNTIAMVTSQKTGMKEHDVNDEESQPDNPSIDIMTGIAIYGTDLKGHDIDETKNQPDMGMPDFLKLEK</sequence>
<proteinExistence type="predicted"/>
<evidence type="ECO:0000256" key="1">
    <source>
        <dbReference type="SAM" id="MobiDB-lite"/>
    </source>
</evidence>
<feature type="region of interest" description="Disordered" evidence="1">
    <location>
        <begin position="231"/>
        <end position="252"/>
    </location>
</feature>
<feature type="region of interest" description="Disordered" evidence="1">
    <location>
        <begin position="88"/>
        <end position="172"/>
    </location>
</feature>
<dbReference type="RefSeq" id="WP_262567365.1">
    <property type="nucleotide sequence ID" value="NZ_JAPFCC010000001.1"/>
</dbReference>
<feature type="compositionally biased region" description="Polar residues" evidence="1">
    <location>
        <begin position="90"/>
        <end position="106"/>
    </location>
</feature>
<dbReference type="Proteomes" id="UP001209854">
    <property type="component" value="Unassembled WGS sequence"/>
</dbReference>
<comment type="caution">
    <text evidence="2">The sequence shown here is derived from an EMBL/GenBank/DDBJ whole genome shotgun (WGS) entry which is preliminary data.</text>
</comment>
<keyword evidence="3" id="KW-1185">Reference proteome</keyword>
<feature type="region of interest" description="Disordered" evidence="1">
    <location>
        <begin position="197"/>
        <end position="216"/>
    </location>
</feature>
<organism evidence="2 3">
    <name type="scientific">Endozoicomonas gorgoniicola</name>
    <dbReference type="NCBI Taxonomy" id="1234144"/>
    <lineage>
        <taxon>Bacteria</taxon>
        <taxon>Pseudomonadati</taxon>
        <taxon>Pseudomonadota</taxon>
        <taxon>Gammaproteobacteria</taxon>
        <taxon>Oceanospirillales</taxon>
        <taxon>Endozoicomonadaceae</taxon>
        <taxon>Endozoicomonas</taxon>
    </lineage>
</organism>
<reference evidence="2 3" key="1">
    <citation type="submission" date="2022-10" db="EMBL/GenBank/DDBJ databases">
        <title>High-quality genome sequences of two octocoral-associated bacteria, Endozoicomonas euniceicola EF212 and Endozoicomonas gorgoniicola PS125.</title>
        <authorList>
            <person name="Chiou Y.-J."/>
            <person name="Chen Y.-H."/>
        </authorList>
    </citation>
    <scope>NUCLEOTIDE SEQUENCE [LARGE SCALE GENOMIC DNA]</scope>
    <source>
        <strain evidence="2 3">PS125</strain>
    </source>
</reference>
<gene>
    <name evidence="2" type="ORF">NX722_07005</name>
</gene>